<evidence type="ECO:0000313" key="2">
    <source>
        <dbReference type="Proteomes" id="UP000254640"/>
    </source>
</evidence>
<accession>A0A379AI86</accession>
<gene>
    <name evidence="1" type="ORF">NCTC9381_03221</name>
</gene>
<dbReference type="EMBL" id="UGSO01000001">
    <property type="protein sequence ID" value="SUB17299.1"/>
    <property type="molecule type" value="Genomic_DNA"/>
</dbReference>
<dbReference type="InterPro" id="IPR010862">
    <property type="entry name" value="DUF1493"/>
</dbReference>
<protein>
    <submittedName>
        <fullName evidence="1">Protein of uncharacterized function (DUF1493)</fullName>
    </submittedName>
</protein>
<dbReference type="GeneID" id="66826262"/>
<keyword evidence="2" id="KW-1185">Reference proteome</keyword>
<proteinExistence type="predicted"/>
<dbReference type="Proteomes" id="UP000254640">
    <property type="component" value="Unassembled WGS sequence"/>
</dbReference>
<dbReference type="AlphaFoldDB" id="A0A379AI86"/>
<dbReference type="OrthoDB" id="6476622at2"/>
<evidence type="ECO:0000313" key="1">
    <source>
        <dbReference type="EMBL" id="SUB17299.1"/>
    </source>
</evidence>
<dbReference type="RefSeq" id="WP_062757433.1">
    <property type="nucleotide sequence ID" value="NZ_CP077366.1"/>
</dbReference>
<dbReference type="Pfam" id="PF07377">
    <property type="entry name" value="DUF1493"/>
    <property type="match status" value="1"/>
</dbReference>
<name>A0A379AI86_ENTAG</name>
<sequence>MNDLSQSIIALIEHHNQPTALGWFRKVDRTGFHIQQLPLSEVDFAILMSDFFITFGVCSEHYDDARYFPEPRRRRFAVANWFTAGTAQPYRPLTVAMLCEAARLGRWPEEDY</sequence>
<reference evidence="1 2" key="1">
    <citation type="submission" date="2018-06" db="EMBL/GenBank/DDBJ databases">
        <authorList>
            <consortium name="Pathogen Informatics"/>
            <person name="Doyle S."/>
        </authorList>
    </citation>
    <scope>NUCLEOTIDE SEQUENCE [LARGE SCALE GENOMIC DNA]</scope>
    <source>
        <strain evidence="1 2">NCTC9381</strain>
    </source>
</reference>
<organism evidence="1 2">
    <name type="scientific">Enterobacter agglomerans</name>
    <name type="common">Erwinia herbicola</name>
    <name type="synonym">Pantoea agglomerans</name>
    <dbReference type="NCBI Taxonomy" id="549"/>
    <lineage>
        <taxon>Bacteria</taxon>
        <taxon>Pseudomonadati</taxon>
        <taxon>Pseudomonadota</taxon>
        <taxon>Gammaproteobacteria</taxon>
        <taxon>Enterobacterales</taxon>
        <taxon>Erwiniaceae</taxon>
        <taxon>Pantoea</taxon>
        <taxon>Pantoea agglomerans group</taxon>
    </lineage>
</organism>